<dbReference type="Proteomes" id="UP000276133">
    <property type="component" value="Unassembled WGS sequence"/>
</dbReference>
<dbReference type="EMBL" id="REGN01013859">
    <property type="protein sequence ID" value="RMZ93386.1"/>
    <property type="molecule type" value="Genomic_DNA"/>
</dbReference>
<dbReference type="GO" id="GO:0005085">
    <property type="term" value="F:guanyl-nucleotide exchange factor activity"/>
    <property type="evidence" value="ECO:0007669"/>
    <property type="project" value="InterPro"/>
</dbReference>
<dbReference type="InterPro" id="IPR035999">
    <property type="entry name" value="Sec7_dom_sf"/>
</dbReference>
<proteinExistence type="predicted"/>
<organism evidence="2 3">
    <name type="scientific">Brachionus plicatilis</name>
    <name type="common">Marine rotifer</name>
    <name type="synonym">Brachionus muelleri</name>
    <dbReference type="NCBI Taxonomy" id="10195"/>
    <lineage>
        <taxon>Eukaryota</taxon>
        <taxon>Metazoa</taxon>
        <taxon>Spiralia</taxon>
        <taxon>Gnathifera</taxon>
        <taxon>Rotifera</taxon>
        <taxon>Eurotatoria</taxon>
        <taxon>Monogononta</taxon>
        <taxon>Pseudotrocha</taxon>
        <taxon>Ploima</taxon>
        <taxon>Brachionidae</taxon>
        <taxon>Brachionus</taxon>
    </lineage>
</organism>
<dbReference type="SMART" id="SM00222">
    <property type="entry name" value="Sec7"/>
    <property type="match status" value="1"/>
</dbReference>
<dbReference type="InterPro" id="IPR023394">
    <property type="entry name" value="Sec7_C_sf"/>
</dbReference>
<dbReference type="Pfam" id="PF01369">
    <property type="entry name" value="Sec7"/>
    <property type="match status" value="1"/>
</dbReference>
<dbReference type="Gene3D" id="1.10.1000.11">
    <property type="entry name" value="Arf Nucleotide-binding Site Opener,domain 2"/>
    <property type="match status" value="1"/>
</dbReference>
<dbReference type="PANTHER" id="PTHR10663">
    <property type="entry name" value="GUANYL-NUCLEOTIDE EXCHANGE FACTOR"/>
    <property type="match status" value="1"/>
</dbReference>
<dbReference type="STRING" id="10195.A0A3M7P2U1"/>
<evidence type="ECO:0000313" key="2">
    <source>
        <dbReference type="EMBL" id="RMZ93386.1"/>
    </source>
</evidence>
<name>A0A3M7P2U1_BRAPC</name>
<dbReference type="SUPFAM" id="SSF48425">
    <property type="entry name" value="Sec7 domain"/>
    <property type="match status" value="1"/>
</dbReference>
<dbReference type="OrthoDB" id="2157641at2759"/>
<dbReference type="GO" id="GO:0032012">
    <property type="term" value="P:regulation of ARF protein signal transduction"/>
    <property type="evidence" value="ECO:0007669"/>
    <property type="project" value="InterPro"/>
</dbReference>
<evidence type="ECO:0000313" key="3">
    <source>
        <dbReference type="Proteomes" id="UP000276133"/>
    </source>
</evidence>
<protein>
    <submittedName>
        <fullName evidence="2">PH and SEC7 domain-containing 1 isoform X5</fullName>
    </submittedName>
</protein>
<evidence type="ECO:0000259" key="1">
    <source>
        <dbReference type="PROSITE" id="PS50190"/>
    </source>
</evidence>
<dbReference type="AlphaFoldDB" id="A0A3M7P2U1"/>
<sequence length="140" mass="15968">MCCSSAESGNDFSSLVAEEYLRLFNFQSLTLDAALRKFLKQFQLVGDAQEKERVLMYFAKRYVDANNTTFTDVDSCHTLTCAIMLLNTDLHDPKIQNKMSLNEFIENLKGLNNGYNFPDVLLESLYSAIKNEPLEFACKI</sequence>
<dbReference type="PROSITE" id="PS50190">
    <property type="entry name" value="SEC7"/>
    <property type="match status" value="1"/>
</dbReference>
<feature type="domain" description="SEC7" evidence="1">
    <location>
        <begin position="7"/>
        <end position="132"/>
    </location>
</feature>
<dbReference type="InterPro" id="IPR000904">
    <property type="entry name" value="Sec7_dom"/>
</dbReference>
<keyword evidence="3" id="KW-1185">Reference proteome</keyword>
<dbReference type="PANTHER" id="PTHR10663:SF376">
    <property type="entry name" value="PH AND SEC7 DOMAIN-CONTAINING PROTEIN"/>
    <property type="match status" value="1"/>
</dbReference>
<accession>A0A3M7P2U1</accession>
<dbReference type="FunFam" id="1.10.1000.11:FF:000002">
    <property type="entry name" value="Cytohesin 1"/>
    <property type="match status" value="1"/>
</dbReference>
<comment type="caution">
    <text evidence="2">The sequence shown here is derived from an EMBL/GenBank/DDBJ whole genome shotgun (WGS) entry which is preliminary data.</text>
</comment>
<reference evidence="2 3" key="1">
    <citation type="journal article" date="2018" name="Sci. Rep.">
        <title>Genomic signatures of local adaptation to the degree of environmental predictability in rotifers.</title>
        <authorList>
            <person name="Franch-Gras L."/>
            <person name="Hahn C."/>
            <person name="Garcia-Roger E.M."/>
            <person name="Carmona M.J."/>
            <person name="Serra M."/>
            <person name="Gomez A."/>
        </authorList>
    </citation>
    <scope>NUCLEOTIDE SEQUENCE [LARGE SCALE GENOMIC DNA]</scope>
    <source>
        <strain evidence="2">HYR1</strain>
    </source>
</reference>
<dbReference type="CDD" id="cd00171">
    <property type="entry name" value="Sec7"/>
    <property type="match status" value="1"/>
</dbReference>
<gene>
    <name evidence="2" type="ORF">BpHYR1_023591</name>
</gene>